<evidence type="ECO:0000256" key="2">
    <source>
        <dbReference type="ARBA" id="ARBA00006285"/>
    </source>
</evidence>
<dbReference type="GO" id="GO:0004563">
    <property type="term" value="F:beta-N-acetylhexosaminidase activity"/>
    <property type="evidence" value="ECO:0007669"/>
    <property type="project" value="UniProtKB-EC"/>
</dbReference>
<dbReference type="Gene3D" id="3.30.379.10">
    <property type="entry name" value="Chitobiase/beta-hexosaminidase domain 2-like"/>
    <property type="match status" value="1"/>
</dbReference>
<dbReference type="STRING" id="866536.Belba_3232"/>
<dbReference type="SUPFAM" id="SSF51445">
    <property type="entry name" value="(Trans)glycosidases"/>
    <property type="match status" value="1"/>
</dbReference>
<keyword evidence="5" id="KW-0326">Glycosidase</keyword>
<proteinExistence type="inferred from homology"/>
<comment type="catalytic activity">
    <reaction evidence="1">
        <text>Hydrolysis of terminal non-reducing N-acetyl-D-hexosamine residues in N-acetyl-beta-D-hexosaminides.</text>
        <dbReference type="EC" id="3.2.1.52"/>
    </reaction>
</comment>
<dbReference type="SUPFAM" id="SSF55545">
    <property type="entry name" value="beta-N-acetylhexosaminidase-like domain"/>
    <property type="match status" value="1"/>
</dbReference>
<dbReference type="PRINTS" id="PR00738">
    <property type="entry name" value="GLHYDRLASE20"/>
</dbReference>
<feature type="domain" description="Beta-hexosaminidase bacterial type N-terminal" evidence="7">
    <location>
        <begin position="87"/>
        <end position="140"/>
    </location>
</feature>
<evidence type="ECO:0000259" key="7">
    <source>
        <dbReference type="Pfam" id="PF02838"/>
    </source>
</evidence>
<dbReference type="InterPro" id="IPR015882">
    <property type="entry name" value="HEX_bac_N"/>
</dbReference>
<dbReference type="GO" id="GO:0016020">
    <property type="term" value="C:membrane"/>
    <property type="evidence" value="ECO:0007669"/>
    <property type="project" value="TreeGrafter"/>
</dbReference>
<dbReference type="Pfam" id="PF00728">
    <property type="entry name" value="Glyco_hydro_20"/>
    <property type="match status" value="1"/>
</dbReference>
<evidence type="ECO:0000256" key="1">
    <source>
        <dbReference type="ARBA" id="ARBA00001231"/>
    </source>
</evidence>
<name>I3Z924_BELBD</name>
<organism evidence="8 9">
    <name type="scientific">Belliella baltica (strain DSM 15883 / CIP 108006 / LMG 21964 / BA134)</name>
    <dbReference type="NCBI Taxonomy" id="866536"/>
    <lineage>
        <taxon>Bacteria</taxon>
        <taxon>Pseudomonadati</taxon>
        <taxon>Bacteroidota</taxon>
        <taxon>Cytophagia</taxon>
        <taxon>Cytophagales</taxon>
        <taxon>Cyclobacteriaceae</taxon>
        <taxon>Belliella</taxon>
    </lineage>
</organism>
<dbReference type="PANTHER" id="PTHR22600">
    <property type="entry name" value="BETA-HEXOSAMINIDASE"/>
    <property type="match status" value="1"/>
</dbReference>
<dbReference type="HOGENOM" id="CLU_013588_0_0_10"/>
<dbReference type="Pfam" id="PF02838">
    <property type="entry name" value="Glyco_hydro_20b"/>
    <property type="match status" value="1"/>
</dbReference>
<dbReference type="EMBL" id="CP003281">
    <property type="protein sequence ID" value="AFL85742.1"/>
    <property type="molecule type" value="Genomic_DNA"/>
</dbReference>
<evidence type="ECO:0000259" key="6">
    <source>
        <dbReference type="Pfam" id="PF00728"/>
    </source>
</evidence>
<comment type="similarity">
    <text evidence="2">Belongs to the glycosyl hydrolase 20 family.</text>
</comment>
<gene>
    <name evidence="8" type="ordered locus">Belba_3232</name>
</gene>
<dbReference type="InterPro" id="IPR025705">
    <property type="entry name" value="Beta_hexosaminidase_sua/sub"/>
</dbReference>
<evidence type="ECO:0000256" key="5">
    <source>
        <dbReference type="ARBA" id="ARBA00023295"/>
    </source>
</evidence>
<dbReference type="Proteomes" id="UP000006050">
    <property type="component" value="Chromosome"/>
</dbReference>
<evidence type="ECO:0000256" key="3">
    <source>
        <dbReference type="ARBA" id="ARBA00012663"/>
    </source>
</evidence>
<dbReference type="GO" id="GO:0030203">
    <property type="term" value="P:glycosaminoglycan metabolic process"/>
    <property type="evidence" value="ECO:0007669"/>
    <property type="project" value="TreeGrafter"/>
</dbReference>
<dbReference type="AlphaFoldDB" id="I3Z924"/>
<evidence type="ECO:0000313" key="8">
    <source>
        <dbReference type="EMBL" id="AFL85742.1"/>
    </source>
</evidence>
<dbReference type="OrthoDB" id="9763537at2"/>
<dbReference type="InterPro" id="IPR017853">
    <property type="entry name" value="GH"/>
</dbReference>
<dbReference type="PATRIC" id="fig|866536.3.peg.3352"/>
<keyword evidence="4" id="KW-0378">Hydrolase</keyword>
<sequence length="670" mass="77260">MDSIKSPIWAFLILLLIAHFKAFGQSEKLLPQPYQASFGNTELIIKGDKEDFKSKLTEWISVPRDGSYNFEDVQVSVQWVEKLNGIDFNKDESYLLEVTAEQIAIQAVKEQGAFYALQTLLQLADEKEGNLVIPESRILDRPAFRIRGFMHDVGRSFIPVEELMKQIEILSSYKINVFHWHFTEDLAWRLESRLFPELTADENFERFPGEYYTQEDVRKLIDFAKRHHVTVIPEIDMPGHSAAFQRAIGYDMQSKEGKEILKALLTEAGDLFAGLPYFHIGTDEVRFTAPDFVPEMVAFVRAMGFKVVSWNPGWDYKAGEIDLLQLWSYRGKAPEGIPFVDSRFHYINHFDAFADLVSLFRSNVAGYEIGSETVAGSILAVWNDRKLNDWKQIIRENNFYPAMLTFAERLWQGGGEGYFDEIGVLLPQPGTPAWESFADFEDRLLWQRDHQFENSDFPYYKQRDMEWLVLPPLANQGNLDLEFDFEADLKKGQVPTEMLAEAIHVKGGGTYLRHVWGNLVPAAIKDPKPNHTAFVIGKVYATEDKEVKAVIVFQDYSRSEKDLPPPQGAWDWKGSKAWINGEPILAPIWENSHTDKTNEIPLQNENWQSRPAQRLTLKKGWNMILLKLPVGQFQTKELRLVKWMWNFVILDEDGQEAESLKWDNSKIESK</sequence>
<reference evidence="9" key="1">
    <citation type="submission" date="2012-06" db="EMBL/GenBank/DDBJ databases">
        <title>The complete genome of Belliella baltica DSM 15883.</title>
        <authorList>
            <person name="Lucas S."/>
            <person name="Copeland A."/>
            <person name="Lapidus A."/>
            <person name="Goodwin L."/>
            <person name="Pitluck S."/>
            <person name="Peters L."/>
            <person name="Mikhailova N."/>
            <person name="Davenport K."/>
            <person name="Kyrpides N."/>
            <person name="Mavromatis K."/>
            <person name="Pagani I."/>
            <person name="Ivanova N."/>
            <person name="Ovchinnikova G."/>
            <person name="Zeytun A."/>
            <person name="Detter J.C."/>
            <person name="Han C."/>
            <person name="Land M."/>
            <person name="Hauser L."/>
            <person name="Markowitz V."/>
            <person name="Cheng J.-F."/>
            <person name="Hugenholtz P."/>
            <person name="Woyke T."/>
            <person name="Wu D."/>
            <person name="Tindall B."/>
            <person name="Pomrenke H."/>
            <person name="Brambilla E."/>
            <person name="Klenk H.-P."/>
            <person name="Eisen J.A."/>
        </authorList>
    </citation>
    <scope>NUCLEOTIDE SEQUENCE [LARGE SCALE GENOMIC DNA]</scope>
    <source>
        <strain evidence="9">DSM 15883 / CIP 108006 / LMG 21964 / BA134</strain>
    </source>
</reference>
<dbReference type="eggNOG" id="COG3525">
    <property type="taxonomic scope" value="Bacteria"/>
</dbReference>
<protein>
    <recommendedName>
        <fullName evidence="3">beta-N-acetylhexosaminidase</fullName>
        <ecNumber evidence="3">3.2.1.52</ecNumber>
    </recommendedName>
</protein>
<evidence type="ECO:0000256" key="4">
    <source>
        <dbReference type="ARBA" id="ARBA00022801"/>
    </source>
</evidence>
<accession>I3Z924</accession>
<dbReference type="GO" id="GO:0005975">
    <property type="term" value="P:carbohydrate metabolic process"/>
    <property type="evidence" value="ECO:0007669"/>
    <property type="project" value="InterPro"/>
</dbReference>
<keyword evidence="9" id="KW-1185">Reference proteome</keyword>
<dbReference type="KEGG" id="bbd:Belba_3232"/>
<dbReference type="InterPro" id="IPR029018">
    <property type="entry name" value="Hex-like_dom2"/>
</dbReference>
<evidence type="ECO:0000313" key="9">
    <source>
        <dbReference type="Proteomes" id="UP000006050"/>
    </source>
</evidence>
<dbReference type="PANTHER" id="PTHR22600:SF57">
    <property type="entry name" value="BETA-N-ACETYLHEXOSAMINIDASE"/>
    <property type="match status" value="1"/>
</dbReference>
<dbReference type="InterPro" id="IPR015883">
    <property type="entry name" value="Glyco_hydro_20_cat"/>
</dbReference>
<dbReference type="RefSeq" id="WP_014773681.1">
    <property type="nucleotide sequence ID" value="NC_018010.1"/>
</dbReference>
<dbReference type="EC" id="3.2.1.52" evidence="3"/>
<feature type="domain" description="Glycoside hydrolase family 20 catalytic" evidence="6">
    <location>
        <begin position="144"/>
        <end position="247"/>
    </location>
</feature>
<dbReference type="Gene3D" id="3.20.20.80">
    <property type="entry name" value="Glycosidases"/>
    <property type="match status" value="1"/>
</dbReference>